<organism evidence="2 3">
    <name type="scientific">Photobacterium halotolerans</name>
    <dbReference type="NCBI Taxonomy" id="265726"/>
    <lineage>
        <taxon>Bacteria</taxon>
        <taxon>Pseudomonadati</taxon>
        <taxon>Pseudomonadota</taxon>
        <taxon>Gammaproteobacteria</taxon>
        <taxon>Vibrionales</taxon>
        <taxon>Vibrionaceae</taxon>
        <taxon>Photobacterium</taxon>
    </lineage>
</organism>
<comment type="caution">
    <text evidence="2">The sequence shown here is derived from an EMBL/GenBank/DDBJ whole genome shotgun (WGS) entry which is preliminary data.</text>
</comment>
<dbReference type="EMBL" id="JWYV01000009">
    <property type="protein sequence ID" value="KKC99597.1"/>
    <property type="molecule type" value="Genomic_DNA"/>
</dbReference>
<evidence type="ECO:0008006" key="4">
    <source>
        <dbReference type="Google" id="ProtNLM"/>
    </source>
</evidence>
<evidence type="ECO:0000256" key="1">
    <source>
        <dbReference type="SAM" id="SignalP"/>
    </source>
</evidence>
<gene>
    <name evidence="2" type="ORF">KY46_11725</name>
</gene>
<name>A0A0F5VC04_9GAMM</name>
<feature type="signal peptide" evidence="1">
    <location>
        <begin position="1"/>
        <end position="23"/>
    </location>
</feature>
<dbReference type="Proteomes" id="UP000033633">
    <property type="component" value="Unassembled WGS sequence"/>
</dbReference>
<feature type="chain" id="PRO_5002495870" description="Secreted protein" evidence="1">
    <location>
        <begin position="24"/>
        <end position="125"/>
    </location>
</feature>
<keyword evidence="1" id="KW-0732">Signal</keyword>
<dbReference type="AlphaFoldDB" id="A0A0F5VC04"/>
<sequence length="125" mass="14830">MKNLINFNALWVFCICFCMPFLAYSKHEDEVKLEGPNVVNYNYPESFEEESRYIRQGKINSDGYCEFLSTYRAKPGEYISIAEIAYDPDTCRSLIIKGINHKGRERYEKLMKSYLYEKNHINENQ</sequence>
<evidence type="ECO:0000313" key="2">
    <source>
        <dbReference type="EMBL" id="KKC99597.1"/>
    </source>
</evidence>
<keyword evidence="3" id="KW-1185">Reference proteome</keyword>
<dbReference type="OrthoDB" id="9900950at2"/>
<dbReference type="RefSeq" id="WP_046220828.1">
    <property type="nucleotide sequence ID" value="NZ_JWYV01000009.1"/>
</dbReference>
<evidence type="ECO:0000313" key="3">
    <source>
        <dbReference type="Proteomes" id="UP000033633"/>
    </source>
</evidence>
<reference evidence="2 3" key="1">
    <citation type="submission" date="2014-12" db="EMBL/GenBank/DDBJ databases">
        <title>Mercury Reductase activity and rhizosphere competence traits in the genome of root associated Photobacterium halotolerans MELD1.</title>
        <authorList>
            <person name="Mathew D.C."/>
            <person name="Huang C.-C."/>
        </authorList>
    </citation>
    <scope>NUCLEOTIDE SEQUENCE [LARGE SCALE GENOMIC DNA]</scope>
    <source>
        <strain evidence="2 3">MELD1</strain>
    </source>
</reference>
<protein>
    <recommendedName>
        <fullName evidence="4">Secreted protein</fullName>
    </recommendedName>
</protein>
<proteinExistence type="predicted"/>
<accession>A0A0F5VC04</accession>
<dbReference type="PATRIC" id="fig|265726.11.peg.4514"/>